<evidence type="ECO:0000259" key="1">
    <source>
        <dbReference type="Pfam" id="PF00899"/>
    </source>
</evidence>
<dbReference type="EMBL" id="NOXF01000015">
    <property type="protein sequence ID" value="PEQ23484.1"/>
    <property type="molecule type" value="Genomic_DNA"/>
</dbReference>
<dbReference type="InterPro" id="IPR000594">
    <property type="entry name" value="ThiF_NAD_FAD-bd"/>
</dbReference>
<gene>
    <name evidence="3" type="ORF">CH238_13615</name>
    <name evidence="2" type="ORF">CLOLEP_03531</name>
</gene>
<dbReference type="GO" id="GO:0008641">
    <property type="term" value="F:ubiquitin-like modifier activating enzyme activity"/>
    <property type="evidence" value="ECO:0007669"/>
    <property type="project" value="InterPro"/>
</dbReference>
<accession>A7VY55</accession>
<dbReference type="Pfam" id="PF00899">
    <property type="entry name" value="ThiF"/>
    <property type="match status" value="1"/>
</dbReference>
<comment type="caution">
    <text evidence="2">The sequence shown here is derived from an EMBL/GenBank/DDBJ whole genome shotgun (WGS) entry which is preliminary data.</text>
</comment>
<evidence type="ECO:0000313" key="5">
    <source>
        <dbReference type="Proteomes" id="UP000220611"/>
    </source>
</evidence>
<sequence length="259" mass="28883">MKYPKTAPVKVIIIGAGGTGGYVIPHLYRISFAAERSMRILVCDGDVVEEKNLIRQNFVEQDVGRNKAQVLAERYSAAFGIECEYIPRFVESEEKLFQLTVPDFFKSSYQGIPETQRVILLGCVDNNKSRKLCHAVFAKQKDLIYIDSGNGEHTGQVVCGVRQNGRTTYKPVCSLYPDILDDEDKFPSELSCAERAVSAPQSVTANLTAATAVVSFLYDLLICGELKTRYVTFSSRQINMRAEMVKPRKRIARPAVKAA</sequence>
<proteinExistence type="predicted"/>
<dbReference type="Proteomes" id="UP000003490">
    <property type="component" value="Unassembled WGS sequence"/>
</dbReference>
<dbReference type="OrthoDB" id="1842861at2"/>
<dbReference type="Proteomes" id="UP000220611">
    <property type="component" value="Unassembled WGS sequence"/>
</dbReference>
<dbReference type="EMBL" id="ABCB02000021">
    <property type="protein sequence ID" value="EDO59483.1"/>
    <property type="molecule type" value="Genomic_DNA"/>
</dbReference>
<dbReference type="InterPro" id="IPR035985">
    <property type="entry name" value="Ubiquitin-activating_enz"/>
</dbReference>
<protein>
    <submittedName>
        <fullName evidence="2">Putative PRTRC system ThiF family protein</fullName>
    </submittedName>
</protein>
<name>A7VY55_9FIRM</name>
<dbReference type="AlphaFoldDB" id="A7VY55"/>
<dbReference type="eggNOG" id="COG0476">
    <property type="taxonomic scope" value="Bacteria"/>
</dbReference>
<dbReference type="Gene3D" id="3.40.50.720">
    <property type="entry name" value="NAD(P)-binding Rossmann-like Domain"/>
    <property type="match status" value="1"/>
</dbReference>
<evidence type="ECO:0000313" key="3">
    <source>
        <dbReference type="EMBL" id="PEQ23484.1"/>
    </source>
</evidence>
<keyword evidence="5" id="KW-1185">Reference proteome</keyword>
<reference evidence="3 5" key="3">
    <citation type="submission" date="2017-07" db="EMBL/GenBank/DDBJ databases">
        <title>Prevalence of linear plasmids in Cutibacterium (Propionibacterium) acnes isolates obtained from prostatic tissue.</title>
        <authorList>
            <person name="Davidsson S."/>
            <person name="Carlsson J."/>
            <person name="Molling P."/>
            <person name="Andren O."/>
            <person name="Andersson S.-O."/>
            <person name="Brzuszkiewicz E."/>
            <person name="Poehlein A."/>
            <person name="Al-Zeer M."/>
            <person name="Brinkmann V."/>
            <person name="Scavenius C."/>
            <person name="Nazipi S."/>
            <person name="Soderquist B."/>
            <person name="Bruggemann H."/>
        </authorList>
    </citation>
    <scope>NUCLEOTIDE SEQUENCE [LARGE SCALE GENOMIC DNA]</scope>
    <source>
        <strain evidence="3 5">DSM 753</strain>
    </source>
</reference>
<dbReference type="HOGENOM" id="CLU_070016_1_1_9"/>
<evidence type="ECO:0000313" key="4">
    <source>
        <dbReference type="Proteomes" id="UP000003490"/>
    </source>
</evidence>
<dbReference type="SUPFAM" id="SSF69572">
    <property type="entry name" value="Activating enzymes of the ubiquitin-like proteins"/>
    <property type="match status" value="1"/>
</dbReference>
<organism evidence="2 4">
    <name type="scientific">[Clostridium] leptum DSM 753</name>
    <dbReference type="NCBI Taxonomy" id="428125"/>
    <lineage>
        <taxon>Bacteria</taxon>
        <taxon>Bacillati</taxon>
        <taxon>Bacillota</taxon>
        <taxon>Clostridia</taxon>
        <taxon>Eubacteriales</taxon>
        <taxon>Oscillospiraceae</taxon>
        <taxon>Oscillospiraceae incertae sedis</taxon>
    </lineage>
</organism>
<feature type="domain" description="THIF-type NAD/FAD binding fold" evidence="1">
    <location>
        <begin position="9"/>
        <end position="242"/>
    </location>
</feature>
<reference evidence="2 4" key="1">
    <citation type="submission" date="2007-08" db="EMBL/GenBank/DDBJ databases">
        <title>Draft genome sequence of Clostridium leptum (DSM 753).</title>
        <authorList>
            <person name="Sudarsanam P."/>
            <person name="Ley R."/>
            <person name="Guruge J."/>
            <person name="Turnbaugh P.J."/>
            <person name="Mahowald M."/>
            <person name="Liep D."/>
            <person name="Gordon J."/>
        </authorList>
    </citation>
    <scope>NUCLEOTIDE SEQUENCE [LARGE SCALE GENOMIC DNA]</scope>
    <source>
        <strain evidence="2 4">DSM 753</strain>
    </source>
</reference>
<reference evidence="2 4" key="2">
    <citation type="submission" date="2007-08" db="EMBL/GenBank/DDBJ databases">
        <authorList>
            <person name="Fulton L."/>
            <person name="Clifton S."/>
            <person name="Fulton B."/>
            <person name="Xu J."/>
            <person name="Minx P."/>
            <person name="Pepin K.H."/>
            <person name="Johnson M."/>
            <person name="Thiruvilangam P."/>
            <person name="Bhonagiri V."/>
            <person name="Nash W.E."/>
            <person name="Wang C."/>
            <person name="Mardis E.R."/>
            <person name="Wilson R.K."/>
        </authorList>
    </citation>
    <scope>NUCLEOTIDE SEQUENCE [LARGE SCALE GENOMIC DNA]</scope>
    <source>
        <strain evidence="2 4">DSM 753</strain>
    </source>
</reference>
<evidence type="ECO:0000313" key="2">
    <source>
        <dbReference type="EMBL" id="EDO59483.1"/>
    </source>
</evidence>